<dbReference type="EMBL" id="DRZM01000162">
    <property type="protein sequence ID" value="HHP05203.1"/>
    <property type="molecule type" value="Genomic_DNA"/>
</dbReference>
<comment type="caution">
    <text evidence="9">Lacks conserved residue(s) required for the propagation of feature annotation.</text>
</comment>
<evidence type="ECO:0000256" key="3">
    <source>
        <dbReference type="ARBA" id="ARBA00022490"/>
    </source>
</evidence>
<evidence type="ECO:0000256" key="1">
    <source>
        <dbReference type="ARBA" id="ARBA00004496"/>
    </source>
</evidence>
<dbReference type="AlphaFoldDB" id="A0A7C1TB53"/>
<dbReference type="EMBL" id="DSKP01000120">
    <property type="protein sequence ID" value="HEB48825.1"/>
    <property type="molecule type" value="Genomic_DNA"/>
</dbReference>
<protein>
    <recommendedName>
        <fullName evidence="9">Aspartate--tRNA ligase</fullName>
        <ecNumber evidence="9">6.1.1.12</ecNumber>
    </recommendedName>
    <alternativeName>
        <fullName evidence="9">Aspartyl-tRNA synthetase</fullName>
        <shortName evidence="9">AspRS</shortName>
    </alternativeName>
</protein>
<feature type="binding site" evidence="9">
    <location>
        <position position="346"/>
    </location>
    <ligand>
        <name>ATP</name>
        <dbReference type="ChEBI" id="CHEBI:30616"/>
    </ligand>
</feature>
<evidence type="ECO:0000256" key="2">
    <source>
        <dbReference type="ARBA" id="ARBA00005312"/>
    </source>
</evidence>
<feature type="binding site" evidence="9">
    <location>
        <begin position="202"/>
        <end position="204"/>
    </location>
    <ligand>
        <name>ATP</name>
        <dbReference type="ChEBI" id="CHEBI:30616"/>
    </ligand>
</feature>
<keyword evidence="8 9" id="KW-0030">Aminoacyl-tRNA synthetase</keyword>
<dbReference type="Gene3D" id="2.40.50.140">
    <property type="entry name" value="Nucleic acid-binding proteins"/>
    <property type="match status" value="1"/>
</dbReference>
<dbReference type="GO" id="GO:0006422">
    <property type="term" value="P:aspartyl-tRNA aminoacylation"/>
    <property type="evidence" value="ECO:0007669"/>
    <property type="project" value="UniProtKB-UniRule"/>
</dbReference>
<dbReference type="SUPFAM" id="SSF50249">
    <property type="entry name" value="Nucleic acid-binding proteins"/>
    <property type="match status" value="1"/>
</dbReference>
<dbReference type="GO" id="GO:0005524">
    <property type="term" value="F:ATP binding"/>
    <property type="evidence" value="ECO:0007669"/>
    <property type="project" value="UniProtKB-UniRule"/>
</dbReference>
<dbReference type="Pfam" id="PF00152">
    <property type="entry name" value="tRNA-synt_2"/>
    <property type="match status" value="1"/>
</dbReference>
<feature type="binding site" evidence="9">
    <location>
        <position position="159"/>
    </location>
    <ligand>
        <name>L-aspartate</name>
        <dbReference type="ChEBI" id="CHEBI:29991"/>
    </ligand>
</feature>
<feature type="binding site" evidence="9">
    <location>
        <position position="349"/>
    </location>
    <ligand>
        <name>Mg(2+)</name>
        <dbReference type="ChEBI" id="CHEBI:18420"/>
        <label>2</label>
    </ligand>
</feature>
<dbReference type="SUPFAM" id="SSF55681">
    <property type="entry name" value="Class II aaRS and biotin synthetases"/>
    <property type="match status" value="1"/>
</dbReference>
<keyword evidence="7 9" id="KW-0648">Protein biosynthesis</keyword>
<feature type="domain" description="Aminoacyl-transfer RNA synthetases class-II family profile" evidence="10">
    <location>
        <begin position="129"/>
        <end position="423"/>
    </location>
</feature>
<dbReference type="NCBIfam" id="NF003483">
    <property type="entry name" value="PRK05159.1"/>
    <property type="match status" value="1"/>
</dbReference>
<dbReference type="GO" id="GO:0000287">
    <property type="term" value="F:magnesium ion binding"/>
    <property type="evidence" value="ECO:0007669"/>
    <property type="project" value="UniProtKB-UniRule"/>
</dbReference>
<keyword evidence="4 9" id="KW-0436">Ligase</keyword>
<keyword evidence="6 9" id="KW-0067">ATP-binding</keyword>
<evidence type="ECO:0000256" key="4">
    <source>
        <dbReference type="ARBA" id="ARBA00022598"/>
    </source>
</evidence>
<organism evidence="11">
    <name type="scientific">Thermofilum pendens</name>
    <dbReference type="NCBI Taxonomy" id="2269"/>
    <lineage>
        <taxon>Archaea</taxon>
        <taxon>Thermoproteota</taxon>
        <taxon>Thermoprotei</taxon>
        <taxon>Thermofilales</taxon>
        <taxon>Thermofilaceae</taxon>
        <taxon>Thermofilum</taxon>
    </lineage>
</organism>
<comment type="similarity">
    <text evidence="2 9">Belongs to the class-II aminoacyl-tRNA synthetase family. Type 2 subfamily.</text>
</comment>
<reference evidence="11" key="1">
    <citation type="journal article" date="2020" name="mSystems">
        <title>Genome- and Community-Level Interaction Insights into Carbon Utilization and Element Cycling Functions of Hydrothermarchaeota in Hydrothermal Sediment.</title>
        <authorList>
            <person name="Zhou Z."/>
            <person name="Liu Y."/>
            <person name="Xu W."/>
            <person name="Pan J."/>
            <person name="Luo Z.H."/>
            <person name="Li M."/>
        </authorList>
    </citation>
    <scope>NUCLEOTIDE SEQUENCE [LARGE SCALE GENOMIC DNA]</scope>
    <source>
        <strain evidence="12">SpSt-1125</strain>
        <strain evidence="11">SpSt-25</strain>
    </source>
</reference>
<dbReference type="PRINTS" id="PR01042">
    <property type="entry name" value="TRNASYNTHASP"/>
</dbReference>
<comment type="catalytic activity">
    <reaction evidence="9">
        <text>tRNA(Asp) + L-aspartate + ATP = L-aspartyl-tRNA(Asp) + AMP + diphosphate</text>
        <dbReference type="Rhea" id="RHEA:19649"/>
        <dbReference type="Rhea" id="RHEA-COMP:9660"/>
        <dbReference type="Rhea" id="RHEA-COMP:9678"/>
        <dbReference type="ChEBI" id="CHEBI:29991"/>
        <dbReference type="ChEBI" id="CHEBI:30616"/>
        <dbReference type="ChEBI" id="CHEBI:33019"/>
        <dbReference type="ChEBI" id="CHEBI:78442"/>
        <dbReference type="ChEBI" id="CHEBI:78516"/>
        <dbReference type="ChEBI" id="CHEBI:456215"/>
        <dbReference type="EC" id="6.1.1.12"/>
    </reaction>
</comment>
<feature type="binding site" evidence="9">
    <location>
        <position position="349"/>
    </location>
    <ligand>
        <name>L-aspartate</name>
        <dbReference type="ChEBI" id="CHEBI:29991"/>
    </ligand>
</feature>
<dbReference type="InterPro" id="IPR006195">
    <property type="entry name" value="aa-tRNA-synth_II"/>
</dbReference>
<keyword evidence="9" id="KW-0460">Magnesium</keyword>
<dbReference type="GO" id="GO:0017101">
    <property type="term" value="C:aminoacyl-tRNA synthetase multienzyme complex"/>
    <property type="evidence" value="ECO:0007669"/>
    <property type="project" value="TreeGrafter"/>
</dbReference>
<keyword evidence="9" id="KW-0479">Metal-binding</keyword>
<keyword evidence="3 9" id="KW-0963">Cytoplasm</keyword>
<comment type="caution">
    <text evidence="11">The sequence shown here is derived from an EMBL/GenBank/DDBJ whole genome shotgun (WGS) entry which is preliminary data.</text>
</comment>
<feature type="binding site" evidence="9">
    <location>
        <begin position="394"/>
        <end position="397"/>
    </location>
    <ligand>
        <name>ATP</name>
        <dbReference type="ChEBI" id="CHEBI:30616"/>
    </ligand>
</feature>
<dbReference type="HAMAP" id="MF_02075">
    <property type="entry name" value="Asp_tRNA_synth_type2"/>
    <property type="match status" value="1"/>
</dbReference>
<dbReference type="Gene3D" id="3.30.930.10">
    <property type="entry name" value="Bira Bifunctional Protein, Domain 2"/>
    <property type="match status" value="1"/>
</dbReference>
<dbReference type="NCBIfam" id="TIGR00458">
    <property type="entry name" value="aspS_nondisc"/>
    <property type="match status" value="1"/>
</dbReference>
<dbReference type="InterPro" id="IPR004364">
    <property type="entry name" value="Aa-tRNA-synt_II"/>
</dbReference>
<dbReference type="FunFam" id="3.30.930.10:FF:000038">
    <property type="entry name" value="Aspartate--tRNA ligase"/>
    <property type="match status" value="1"/>
</dbReference>
<proteinExistence type="inferred from homology"/>
<accession>A0A7C1TB53</accession>
<sequence length="423" mass="48377">MPGNLEVVEGWVTNAKVVGRIAFLEVIDDLSVKPVTVVVRRDGVRDEVWRMAVSVKLGSAVRVEGERPERVVSRKGREIHAQVLQVLAEPLDLPPIDPTGKTPANPEAYMNYRYLALRLPRYRAIFLARSTLMSLTREYFYSRGFLEVNTPKIVGAGAEGGATLFVVEYFERKAYLSQSPQLYKQMLMCGVPKVFEITPYFRAEKFSTVRHLNESWGLDVEMGFINGPEDVMDVLDDYIKYVTRRIDEELGSTLREQGFNLLPPIEKIPRYTYREVVEMLRGLGVDVRMGEDLDTQAEKTLGDYMEKQGVYAYFITDYPWEAKPFYIMKSEGGFSRSFDLDIRGVEVASGGQREHRYGELLNNMREKGLNAEEFAFYLEAFKYGMPPHGGFGLGLDRLLMTLLGLPNIREVVLFPRDRFRLIP</sequence>
<dbReference type="GO" id="GO:0003723">
    <property type="term" value="F:RNA binding"/>
    <property type="evidence" value="ECO:0007669"/>
    <property type="project" value="TreeGrafter"/>
</dbReference>
<feature type="binding site" evidence="9">
    <location>
        <begin position="210"/>
        <end position="212"/>
    </location>
    <ligand>
        <name>ATP</name>
        <dbReference type="ChEBI" id="CHEBI:30616"/>
    </ligand>
</feature>
<feature type="binding site" evidence="9">
    <location>
        <position position="346"/>
    </location>
    <ligand>
        <name>Mg(2+)</name>
        <dbReference type="ChEBI" id="CHEBI:18420"/>
        <label>2</label>
    </ligand>
</feature>
<name>A0A7C1TB53_THEPE</name>
<dbReference type="InterPro" id="IPR045864">
    <property type="entry name" value="aa-tRNA-synth_II/BPL/LPL"/>
</dbReference>
<dbReference type="PANTHER" id="PTHR43450:SF1">
    <property type="entry name" value="ASPARTATE--TRNA LIGASE, CYTOPLASMIC"/>
    <property type="match status" value="1"/>
</dbReference>
<evidence type="ECO:0000256" key="8">
    <source>
        <dbReference type="ARBA" id="ARBA00023146"/>
    </source>
</evidence>
<evidence type="ECO:0000256" key="6">
    <source>
        <dbReference type="ARBA" id="ARBA00022840"/>
    </source>
</evidence>
<gene>
    <name evidence="9 11" type="primary">aspS</name>
    <name evidence="12" type="ORF">ENM88_05590</name>
    <name evidence="11" type="ORF">ENP77_03415</name>
</gene>
<feature type="region of interest" description="Aspartate" evidence="9">
    <location>
        <begin position="181"/>
        <end position="184"/>
    </location>
</feature>
<feature type="binding site" evidence="9">
    <location>
        <position position="346"/>
    </location>
    <ligand>
        <name>Mg(2+)</name>
        <dbReference type="ChEBI" id="CHEBI:18420"/>
        <label>3</label>
    </ligand>
</feature>
<dbReference type="GO" id="GO:0005829">
    <property type="term" value="C:cytosol"/>
    <property type="evidence" value="ECO:0007669"/>
    <property type="project" value="TreeGrafter"/>
</dbReference>
<dbReference type="PROSITE" id="PS50862">
    <property type="entry name" value="AA_TRNA_LIGASE_II"/>
    <property type="match status" value="1"/>
</dbReference>
<comment type="subcellular location">
    <subcellularLocation>
        <location evidence="1 9">Cytoplasm</location>
    </subcellularLocation>
</comment>
<feature type="binding site" evidence="9">
    <location>
        <position position="353"/>
    </location>
    <ligand>
        <name>L-aspartate</name>
        <dbReference type="ChEBI" id="CHEBI:29991"/>
    </ligand>
</feature>
<dbReference type="EC" id="6.1.1.12" evidence="9"/>
<evidence type="ECO:0000313" key="12">
    <source>
        <dbReference type="EMBL" id="HHP05203.1"/>
    </source>
</evidence>
<dbReference type="GO" id="GO:0004815">
    <property type="term" value="F:aspartate-tRNA ligase activity"/>
    <property type="evidence" value="ECO:0007669"/>
    <property type="project" value="UniProtKB-UniRule"/>
</dbReference>
<evidence type="ECO:0000256" key="5">
    <source>
        <dbReference type="ARBA" id="ARBA00022741"/>
    </source>
</evidence>
<dbReference type="PANTHER" id="PTHR43450">
    <property type="entry name" value="ASPARTYL-TRNA SYNTHETASE"/>
    <property type="match status" value="1"/>
</dbReference>
<dbReference type="InterPro" id="IPR002312">
    <property type="entry name" value="Asp/Asn-tRNA-synth_IIb"/>
</dbReference>
<comment type="function">
    <text evidence="9">Catalyzes the attachment of L-aspartate to tRNA(Asp) in a two-step reaction: L-aspartate is first activated by ATP to form Asp-AMP and then transferred to the acceptor end of tRNA(Asp).</text>
</comment>
<evidence type="ECO:0000313" key="11">
    <source>
        <dbReference type="EMBL" id="HEB48825.1"/>
    </source>
</evidence>
<evidence type="ECO:0000256" key="7">
    <source>
        <dbReference type="ARBA" id="ARBA00022917"/>
    </source>
</evidence>
<feature type="binding site" evidence="9">
    <location>
        <position position="202"/>
    </location>
    <ligand>
        <name>L-aspartate</name>
        <dbReference type="ChEBI" id="CHEBI:29991"/>
    </ligand>
</feature>
<evidence type="ECO:0000256" key="9">
    <source>
        <dbReference type="HAMAP-Rule" id="MF_02075"/>
    </source>
</evidence>
<comment type="cofactor">
    <cofactor evidence="9">
        <name>Mg(2+)</name>
        <dbReference type="ChEBI" id="CHEBI:18420"/>
    </cofactor>
    <text evidence="9">Binds 3 Mg(2+) cations per subunit. The strongest magnesium site (Mg1) is bound to the beta- and gamma-phosphates of ATP and four water molecules complete its coordination sphere.</text>
</comment>
<comment type="subunit">
    <text evidence="9">Homodimer.</text>
</comment>
<dbReference type="InterPro" id="IPR004523">
    <property type="entry name" value="Asp-tRNA_synthase_2"/>
</dbReference>
<dbReference type="InterPro" id="IPR012340">
    <property type="entry name" value="NA-bd_OB-fold"/>
</dbReference>
<keyword evidence="5 9" id="KW-0547">Nucleotide-binding</keyword>
<evidence type="ECO:0000259" key="10">
    <source>
        <dbReference type="PROSITE" id="PS50862"/>
    </source>
</evidence>
<dbReference type="CDD" id="cd00776">
    <property type="entry name" value="AsxRS_core"/>
    <property type="match status" value="1"/>
</dbReference>